<evidence type="ECO:0000313" key="3">
    <source>
        <dbReference type="Proteomes" id="UP001493153"/>
    </source>
</evidence>
<dbReference type="EMBL" id="CP062176">
    <property type="protein sequence ID" value="WXK38845.1"/>
    <property type="molecule type" value="Genomic_DNA"/>
</dbReference>
<feature type="region of interest" description="Disordered" evidence="1">
    <location>
        <begin position="141"/>
        <end position="160"/>
    </location>
</feature>
<feature type="region of interest" description="Disordered" evidence="1">
    <location>
        <begin position="59"/>
        <end position="92"/>
    </location>
</feature>
<evidence type="ECO:0000313" key="2">
    <source>
        <dbReference type="EMBL" id="WXK38845.1"/>
    </source>
</evidence>
<keyword evidence="3" id="KW-1185">Reference proteome</keyword>
<organism evidence="2 3">
    <name type="scientific">Mycetohabitans rhizoxinica</name>
    <dbReference type="NCBI Taxonomy" id="412963"/>
    <lineage>
        <taxon>Bacteria</taxon>
        <taxon>Pseudomonadati</taxon>
        <taxon>Pseudomonadota</taxon>
        <taxon>Betaproteobacteria</taxon>
        <taxon>Burkholderiales</taxon>
        <taxon>Burkholderiaceae</taxon>
        <taxon>Mycetohabitans</taxon>
    </lineage>
</organism>
<gene>
    <name evidence="2" type="ORF">IHE29_05955</name>
</gene>
<sequence>MSEKQQEIFLKLNAKEENERPSEQAIETANDEAFAEGIRLSLIQHAASDVARADATQALDESRSAATGGAPLRTVDTARQRPQVAPSDFPSIMRVPVGVDDVAPLRTHASIKRPPTASKNDEATKRLKSSYLPQAFYQPGLTLGNIADNAPEEPESPHQK</sequence>
<dbReference type="RefSeq" id="WP_338860063.1">
    <property type="nucleotide sequence ID" value="NZ_CP062171.1"/>
</dbReference>
<reference evidence="2 3" key="1">
    <citation type="submission" date="2020-09" db="EMBL/GenBank/DDBJ databases">
        <title>Genome sequences of Mycetohabitans spp.</title>
        <authorList>
            <person name="Carter M.E."/>
            <person name="Carpenter S.C.D."/>
            <person name="Bogdanove A.J."/>
        </authorList>
    </citation>
    <scope>NUCLEOTIDE SEQUENCE [LARGE SCALE GENOMIC DNA]</scope>
    <source>
        <strain evidence="2 3">B12</strain>
    </source>
</reference>
<evidence type="ECO:0000256" key="1">
    <source>
        <dbReference type="SAM" id="MobiDB-lite"/>
    </source>
</evidence>
<accession>A0ABZ2PUS0</accession>
<dbReference type="Proteomes" id="UP001493153">
    <property type="component" value="Chromosome"/>
</dbReference>
<name>A0ABZ2PUS0_9BURK</name>
<protein>
    <submittedName>
        <fullName evidence="2">Uncharacterized protein</fullName>
    </submittedName>
</protein>
<proteinExistence type="predicted"/>
<feature type="region of interest" description="Disordered" evidence="1">
    <location>
        <begin position="105"/>
        <end position="131"/>
    </location>
</feature>